<keyword evidence="3" id="KW-1185">Reference proteome</keyword>
<dbReference type="EMBL" id="SRLO01001678">
    <property type="protein sequence ID" value="TNN35964.1"/>
    <property type="molecule type" value="Genomic_DNA"/>
</dbReference>
<organism evidence="2 3">
    <name type="scientific">Liparis tanakae</name>
    <name type="common">Tanaka's snailfish</name>
    <dbReference type="NCBI Taxonomy" id="230148"/>
    <lineage>
        <taxon>Eukaryota</taxon>
        <taxon>Metazoa</taxon>
        <taxon>Chordata</taxon>
        <taxon>Craniata</taxon>
        <taxon>Vertebrata</taxon>
        <taxon>Euteleostomi</taxon>
        <taxon>Actinopterygii</taxon>
        <taxon>Neopterygii</taxon>
        <taxon>Teleostei</taxon>
        <taxon>Neoteleostei</taxon>
        <taxon>Acanthomorphata</taxon>
        <taxon>Eupercaria</taxon>
        <taxon>Perciformes</taxon>
        <taxon>Cottioidei</taxon>
        <taxon>Cottales</taxon>
        <taxon>Liparidae</taxon>
        <taxon>Liparis</taxon>
    </lineage>
</organism>
<proteinExistence type="predicted"/>
<evidence type="ECO:0000313" key="2">
    <source>
        <dbReference type="EMBL" id="TNN35964.1"/>
    </source>
</evidence>
<dbReference type="AlphaFoldDB" id="A0A4Z2F5D5"/>
<accession>A0A4Z2F5D5</accession>
<evidence type="ECO:0000256" key="1">
    <source>
        <dbReference type="SAM" id="MobiDB-lite"/>
    </source>
</evidence>
<feature type="region of interest" description="Disordered" evidence="1">
    <location>
        <begin position="24"/>
        <end position="48"/>
    </location>
</feature>
<dbReference type="Proteomes" id="UP000314294">
    <property type="component" value="Unassembled WGS sequence"/>
</dbReference>
<gene>
    <name evidence="2" type="ORF">EYF80_053869</name>
</gene>
<sequence length="166" mass="18020">MQASGGRRSRWIVVSNKGRKPCETFTVTGPPAKVNKAKGKEKERKDSNTCSLGARTCGARITTEPKIDMVYPYSQNMVYPYTQDFVQPYTQDMIARAPSSTYDSASTFPHPTSSSRDICCERHFVGGGGGGEVGLELGGIHPGRPCFSNTLQESSQRHQDNAAAAL</sequence>
<protein>
    <submittedName>
        <fullName evidence="2">Uncharacterized protein</fullName>
    </submittedName>
</protein>
<name>A0A4Z2F5D5_9TELE</name>
<comment type="caution">
    <text evidence="2">The sequence shown here is derived from an EMBL/GenBank/DDBJ whole genome shotgun (WGS) entry which is preliminary data.</text>
</comment>
<reference evidence="2 3" key="1">
    <citation type="submission" date="2019-03" db="EMBL/GenBank/DDBJ databases">
        <title>First draft genome of Liparis tanakae, snailfish: a comprehensive survey of snailfish specific genes.</title>
        <authorList>
            <person name="Kim W."/>
            <person name="Song I."/>
            <person name="Jeong J.-H."/>
            <person name="Kim D."/>
            <person name="Kim S."/>
            <person name="Ryu S."/>
            <person name="Song J.Y."/>
            <person name="Lee S.K."/>
        </authorList>
    </citation>
    <scope>NUCLEOTIDE SEQUENCE [LARGE SCALE GENOMIC DNA]</scope>
    <source>
        <tissue evidence="2">Muscle</tissue>
    </source>
</reference>
<feature type="compositionally biased region" description="Basic and acidic residues" evidence="1">
    <location>
        <begin position="38"/>
        <end position="47"/>
    </location>
</feature>
<evidence type="ECO:0000313" key="3">
    <source>
        <dbReference type="Proteomes" id="UP000314294"/>
    </source>
</evidence>